<proteinExistence type="predicted"/>
<evidence type="ECO:0000313" key="3">
    <source>
        <dbReference type="Proteomes" id="UP000887116"/>
    </source>
</evidence>
<evidence type="ECO:0000256" key="1">
    <source>
        <dbReference type="SAM" id="MobiDB-lite"/>
    </source>
</evidence>
<dbReference type="EMBL" id="BMAO01007570">
    <property type="protein sequence ID" value="GFR16824.1"/>
    <property type="molecule type" value="Genomic_DNA"/>
</dbReference>
<reference evidence="2" key="1">
    <citation type="submission" date="2020-07" db="EMBL/GenBank/DDBJ databases">
        <title>Multicomponent nature underlies the extraordinary mechanical properties of spider dragline silk.</title>
        <authorList>
            <person name="Kono N."/>
            <person name="Nakamura H."/>
            <person name="Mori M."/>
            <person name="Yoshida Y."/>
            <person name="Ohtoshi R."/>
            <person name="Malay A.D."/>
            <person name="Moran D.A.P."/>
            <person name="Tomita M."/>
            <person name="Numata K."/>
            <person name="Arakawa K."/>
        </authorList>
    </citation>
    <scope>NUCLEOTIDE SEQUENCE</scope>
</reference>
<dbReference type="AlphaFoldDB" id="A0A8X6LR44"/>
<gene>
    <name evidence="2" type="ORF">TNCT_436881</name>
</gene>
<sequence length="72" mass="8215">MLLPEQKEIRAHIPRDFIDTIDGEIVKGDKTWGVDLFTTLKQNFSHMNGKQKKIPKGVKTSLGPKLRKNAKK</sequence>
<organism evidence="2 3">
    <name type="scientific">Trichonephila clavata</name>
    <name type="common">Joro spider</name>
    <name type="synonym">Nephila clavata</name>
    <dbReference type="NCBI Taxonomy" id="2740835"/>
    <lineage>
        <taxon>Eukaryota</taxon>
        <taxon>Metazoa</taxon>
        <taxon>Ecdysozoa</taxon>
        <taxon>Arthropoda</taxon>
        <taxon>Chelicerata</taxon>
        <taxon>Arachnida</taxon>
        <taxon>Araneae</taxon>
        <taxon>Araneomorphae</taxon>
        <taxon>Entelegynae</taxon>
        <taxon>Araneoidea</taxon>
        <taxon>Nephilidae</taxon>
        <taxon>Trichonephila</taxon>
    </lineage>
</organism>
<protein>
    <submittedName>
        <fullName evidence="2">Uncharacterized protein</fullName>
    </submittedName>
</protein>
<evidence type="ECO:0000313" key="2">
    <source>
        <dbReference type="EMBL" id="GFR16824.1"/>
    </source>
</evidence>
<dbReference type="Proteomes" id="UP000887116">
    <property type="component" value="Unassembled WGS sequence"/>
</dbReference>
<name>A0A8X6LR44_TRICU</name>
<keyword evidence="3" id="KW-1185">Reference proteome</keyword>
<comment type="caution">
    <text evidence="2">The sequence shown here is derived from an EMBL/GenBank/DDBJ whole genome shotgun (WGS) entry which is preliminary data.</text>
</comment>
<accession>A0A8X6LR44</accession>
<feature type="region of interest" description="Disordered" evidence="1">
    <location>
        <begin position="47"/>
        <end position="72"/>
    </location>
</feature>